<reference evidence="4" key="1">
    <citation type="submission" date="2022-06" db="EMBL/GenBank/DDBJ databases">
        <authorList>
            <person name="Berger JAMES D."/>
            <person name="Berger JAMES D."/>
        </authorList>
    </citation>
    <scope>NUCLEOTIDE SEQUENCE [LARGE SCALE GENOMIC DNA]</scope>
</reference>
<dbReference type="GO" id="GO:0004865">
    <property type="term" value="F:protein serine/threonine phosphatase inhibitor activity"/>
    <property type="evidence" value="ECO:0007669"/>
    <property type="project" value="InterPro"/>
</dbReference>
<evidence type="ECO:0000256" key="1">
    <source>
        <dbReference type="ARBA" id="ARBA00021994"/>
    </source>
</evidence>
<keyword evidence="4" id="KW-1185">Reference proteome</keyword>
<feature type="compositionally biased region" description="Basic and acidic residues" evidence="3">
    <location>
        <begin position="104"/>
        <end position="113"/>
    </location>
</feature>
<feature type="compositionally biased region" description="Low complexity" evidence="3">
    <location>
        <begin position="94"/>
        <end position="103"/>
    </location>
</feature>
<dbReference type="InterPro" id="IPR011107">
    <property type="entry name" value="PPI_Ypi1"/>
</dbReference>
<feature type="compositionally biased region" description="Basic residues" evidence="3">
    <location>
        <begin position="128"/>
        <end position="140"/>
    </location>
</feature>
<feature type="compositionally biased region" description="Polar residues" evidence="3">
    <location>
        <begin position="48"/>
        <end position="58"/>
    </location>
</feature>
<proteinExistence type="predicted"/>
<evidence type="ECO:0000313" key="4">
    <source>
        <dbReference type="Proteomes" id="UP000050795"/>
    </source>
</evidence>
<evidence type="ECO:0000256" key="2">
    <source>
        <dbReference type="ARBA" id="ARBA00031039"/>
    </source>
</evidence>
<accession>A0AA85IZD9</accession>
<dbReference type="PANTHER" id="PTHR20835:SF0">
    <property type="entry name" value="E3 UBIQUITIN-PROTEIN LIGASE PPP1R11"/>
    <property type="match status" value="1"/>
</dbReference>
<evidence type="ECO:0000313" key="5">
    <source>
        <dbReference type="WBParaSite" id="TREG1_133260.1"/>
    </source>
</evidence>
<reference evidence="5" key="2">
    <citation type="submission" date="2023-11" db="UniProtKB">
        <authorList>
            <consortium name="WormBaseParasite"/>
        </authorList>
    </citation>
    <scope>IDENTIFICATION</scope>
</reference>
<feature type="region of interest" description="Disordered" evidence="3">
    <location>
        <begin position="90"/>
        <end position="173"/>
    </location>
</feature>
<evidence type="ECO:0000256" key="3">
    <source>
        <dbReference type="SAM" id="MobiDB-lite"/>
    </source>
</evidence>
<sequence>MELRTSVHEQEEQPTTVVNADVSRTLIIRGIANPEATTPPPPRTTTTDNVDSTPSTSRGPAIRWVDGTIDNEFMGRKKSNCCCIYEKPRRWNESSSSSSSSSSDSEHNSDKDKQQKRKHVHCTDNCRGHTRRCYRKKKKPPVTDNMIPEDTTTTTTNEQLNNLPDSNTNSITS</sequence>
<dbReference type="WBParaSite" id="TREG1_133260.1">
    <property type="protein sequence ID" value="TREG1_133260.1"/>
    <property type="gene ID" value="TREG1_133260"/>
</dbReference>
<feature type="compositionally biased region" description="Polar residues" evidence="3">
    <location>
        <begin position="157"/>
        <end position="173"/>
    </location>
</feature>
<dbReference type="GO" id="GO:0008157">
    <property type="term" value="F:protein phosphatase 1 binding"/>
    <property type="evidence" value="ECO:0007669"/>
    <property type="project" value="TreeGrafter"/>
</dbReference>
<dbReference type="PANTHER" id="PTHR20835">
    <property type="entry name" value="E3 UBIQUITIN-PROTEIN LIGASE PPP1R11-RELATED"/>
    <property type="match status" value="1"/>
</dbReference>
<protein>
    <recommendedName>
        <fullName evidence="1">E3 ubiquitin-protein ligase PPP1R11</fullName>
    </recommendedName>
    <alternativeName>
        <fullName evidence="2">Protein phosphatase 1 regulatory subunit 11</fullName>
    </alternativeName>
</protein>
<dbReference type="Pfam" id="PF07491">
    <property type="entry name" value="PPI_Ypi1"/>
    <property type="match status" value="1"/>
</dbReference>
<feature type="region of interest" description="Disordered" evidence="3">
    <location>
        <begin position="31"/>
        <end position="61"/>
    </location>
</feature>
<dbReference type="GO" id="GO:0005634">
    <property type="term" value="C:nucleus"/>
    <property type="evidence" value="ECO:0007669"/>
    <property type="project" value="TreeGrafter"/>
</dbReference>
<name>A0AA85IZD9_TRIRE</name>
<dbReference type="Proteomes" id="UP000050795">
    <property type="component" value="Unassembled WGS sequence"/>
</dbReference>
<dbReference type="AlphaFoldDB" id="A0AA85IZD9"/>
<organism evidence="4 5">
    <name type="scientific">Trichobilharzia regenti</name>
    <name type="common">Nasal bird schistosome</name>
    <dbReference type="NCBI Taxonomy" id="157069"/>
    <lineage>
        <taxon>Eukaryota</taxon>
        <taxon>Metazoa</taxon>
        <taxon>Spiralia</taxon>
        <taxon>Lophotrochozoa</taxon>
        <taxon>Platyhelminthes</taxon>
        <taxon>Trematoda</taxon>
        <taxon>Digenea</taxon>
        <taxon>Strigeidida</taxon>
        <taxon>Schistosomatoidea</taxon>
        <taxon>Schistosomatidae</taxon>
        <taxon>Trichobilharzia</taxon>
    </lineage>
</organism>